<feature type="compositionally biased region" description="Pro residues" evidence="1">
    <location>
        <begin position="586"/>
        <end position="607"/>
    </location>
</feature>
<gene>
    <name evidence="2" type="ORF">FSARC_9141</name>
</gene>
<dbReference type="OrthoDB" id="3941134at2759"/>
<feature type="region of interest" description="Disordered" evidence="1">
    <location>
        <begin position="521"/>
        <end position="807"/>
    </location>
</feature>
<feature type="compositionally biased region" description="Pro residues" evidence="1">
    <location>
        <begin position="373"/>
        <end position="382"/>
    </location>
</feature>
<feature type="compositionally biased region" description="Polar residues" evidence="1">
    <location>
        <begin position="712"/>
        <end position="737"/>
    </location>
</feature>
<name>A0A8H4TRH5_9HYPO</name>
<feature type="compositionally biased region" description="Acidic residues" evidence="1">
    <location>
        <begin position="304"/>
        <end position="315"/>
    </location>
</feature>
<dbReference type="EMBL" id="JABEXW010000522">
    <property type="protein sequence ID" value="KAF4962803.1"/>
    <property type="molecule type" value="Genomic_DNA"/>
</dbReference>
<feature type="region of interest" description="Disordered" evidence="1">
    <location>
        <begin position="1"/>
        <end position="197"/>
    </location>
</feature>
<feature type="compositionally biased region" description="Basic and acidic residues" evidence="1">
    <location>
        <begin position="353"/>
        <end position="369"/>
    </location>
</feature>
<reference evidence="2" key="1">
    <citation type="journal article" date="2020" name="BMC Genomics">
        <title>Correction to: Identification and distribution of gene clusters required for synthesis of sphingolipid metabolism inhibitors in diverse species of the filamentous fungus Fusarium.</title>
        <authorList>
            <person name="Kim H.S."/>
            <person name="Lohmar J.M."/>
            <person name="Busman M."/>
            <person name="Brown D.W."/>
            <person name="Naumann T.A."/>
            <person name="Divon H.H."/>
            <person name="Lysoe E."/>
            <person name="Uhlig S."/>
            <person name="Proctor R.H."/>
        </authorList>
    </citation>
    <scope>NUCLEOTIDE SEQUENCE</scope>
    <source>
        <strain evidence="2">NRRL 20472</strain>
    </source>
</reference>
<dbReference type="Proteomes" id="UP000622797">
    <property type="component" value="Unassembled WGS sequence"/>
</dbReference>
<dbReference type="AlphaFoldDB" id="A0A8H4TRH5"/>
<sequence length="925" mass="99331">MEDPWGSPWTNDSPPKIDLPAPPPHAHFTADHSGSSQRVSPAHTPWNDDDDAWGGWAEAGKENSPRWGRSPGLRPIGGSPAGSRLPSPTPDPWGRMATLETARLRREESNGDSAISLGEGLRPIIGRVATRTPSPVRSLKENAAEIWQQPDPALSNRSISPLPSEDEGRPGSPDGAPRPALRRGSRPAPLRQPSNKVSELVGLYDDLAKRNHSVSPIDPSMRKVSGNGSPVQDITSEPKVVEREEPEAEPQVKVEPEPEPEPEVELKAESKPELEPEPKLESESEPELEPKPEVALIATKEIPIQEEEVVAEETEGSLKEEANEKTESDSWSDFESPIQGAIQDEVNQEPEVEAPKEEPVVTETTAKEEAPEEPVPVRPKPPTVPFSIDMTKLDDLFPSVGTSFPAPEPIPDVIIDDTFASISERKAWYLMSRPGSIRKHNMGDDENYVRVGWGNSQVREQSIRIVRRWMEEDSITGRVVLGRRGGAAGAKIFNWDSSAPSAEISISELLARKSHSRQASAASKGTAASPTAAAFGWGSSPLPSPTVAVPPPEPRTSTSSEQTTATEPSPVEAPKTSPVTAKRPPLVAPPKPSINAEPPSPIKPTPIEPTTRPLSISQPIPFPSSPTLTEPRSPINSTSFLATNRPVSISQAPTSPLAQPPTNAGWVDEEEDDDDWGDMVSSPTGEANGAFTSMDAIVDSNSGDNKGHASKPSITAQSPVDDSIKSTPAPETTTNGRLSMDTLPVPSQGLTPSHSQSPIVDWNALPRQGPAPSHSRSTTVDLSASPVKSLMHSHSRATTVDLGTPRSPLDGLASANLISNKAKSPIELANKVNNWDSWGLGLLDDSNKPARPREDSLFASQTLQATSTPVDALKNLASPKKPRPMSLPVPPRPATVMEAPIKTPQDDEVVANILRDLPDLSYMLR</sequence>
<feature type="compositionally biased region" description="Acidic residues" evidence="1">
    <location>
        <begin position="667"/>
        <end position="677"/>
    </location>
</feature>
<accession>A0A8H4TRH5</accession>
<protein>
    <recommendedName>
        <fullName evidence="4">Glucan 1, 4-alpha-glucosidase</fullName>
    </recommendedName>
</protein>
<keyword evidence="3" id="KW-1185">Reference proteome</keyword>
<feature type="compositionally biased region" description="Low complexity" evidence="1">
    <location>
        <begin position="555"/>
        <end position="570"/>
    </location>
</feature>
<organism evidence="2 3">
    <name type="scientific">Fusarium sarcochroum</name>
    <dbReference type="NCBI Taxonomy" id="1208366"/>
    <lineage>
        <taxon>Eukaryota</taxon>
        <taxon>Fungi</taxon>
        <taxon>Dikarya</taxon>
        <taxon>Ascomycota</taxon>
        <taxon>Pezizomycotina</taxon>
        <taxon>Sordariomycetes</taxon>
        <taxon>Hypocreomycetidae</taxon>
        <taxon>Hypocreales</taxon>
        <taxon>Nectriaceae</taxon>
        <taxon>Fusarium</taxon>
        <taxon>Fusarium lateritium species complex</taxon>
    </lineage>
</organism>
<feature type="compositionally biased region" description="Pro residues" evidence="1">
    <location>
        <begin position="542"/>
        <end position="554"/>
    </location>
</feature>
<feature type="compositionally biased region" description="Polar residues" evidence="1">
    <location>
        <begin position="748"/>
        <end position="758"/>
    </location>
</feature>
<reference evidence="2" key="2">
    <citation type="submission" date="2020-05" db="EMBL/GenBank/DDBJ databases">
        <authorList>
            <person name="Kim H.-S."/>
            <person name="Proctor R.H."/>
            <person name="Brown D.W."/>
        </authorList>
    </citation>
    <scope>NUCLEOTIDE SEQUENCE</scope>
    <source>
        <strain evidence="2">NRRL 20472</strain>
    </source>
</reference>
<feature type="compositionally biased region" description="Low complexity" evidence="1">
    <location>
        <begin position="608"/>
        <end position="619"/>
    </location>
</feature>
<comment type="caution">
    <text evidence="2">The sequence shown here is derived from an EMBL/GenBank/DDBJ whole genome shotgun (WGS) entry which is preliminary data.</text>
</comment>
<evidence type="ECO:0000313" key="2">
    <source>
        <dbReference type="EMBL" id="KAF4962803.1"/>
    </source>
</evidence>
<feature type="region of interest" description="Disordered" evidence="1">
    <location>
        <begin position="211"/>
        <end position="334"/>
    </location>
</feature>
<feature type="compositionally biased region" description="Basic and acidic residues" evidence="1">
    <location>
        <begin position="264"/>
        <end position="292"/>
    </location>
</feature>
<evidence type="ECO:0008006" key="4">
    <source>
        <dbReference type="Google" id="ProtNLM"/>
    </source>
</evidence>
<feature type="region of interest" description="Disordered" evidence="1">
    <location>
        <begin position="874"/>
        <end position="897"/>
    </location>
</feature>
<proteinExistence type="predicted"/>
<evidence type="ECO:0000256" key="1">
    <source>
        <dbReference type="SAM" id="MobiDB-lite"/>
    </source>
</evidence>
<feature type="compositionally biased region" description="Basic and acidic residues" evidence="1">
    <location>
        <begin position="316"/>
        <end position="328"/>
    </location>
</feature>
<feature type="region of interest" description="Disordered" evidence="1">
    <location>
        <begin position="347"/>
        <end position="382"/>
    </location>
</feature>
<evidence type="ECO:0000313" key="3">
    <source>
        <dbReference type="Proteomes" id="UP000622797"/>
    </source>
</evidence>
<feature type="compositionally biased region" description="Polar residues" evidence="1">
    <location>
        <begin position="627"/>
        <end position="662"/>
    </location>
</feature>
<feature type="compositionally biased region" description="Polar residues" evidence="1">
    <location>
        <begin position="226"/>
        <end position="235"/>
    </location>
</feature>